<keyword evidence="3" id="KW-1003">Cell membrane</keyword>
<evidence type="ECO:0000256" key="6">
    <source>
        <dbReference type="ARBA" id="ARBA00023136"/>
    </source>
</evidence>
<organism evidence="8 9">
    <name type="scientific">Pseudomonas syringae pv. primulae</name>
    <dbReference type="NCBI Taxonomy" id="251707"/>
    <lineage>
        <taxon>Bacteria</taxon>
        <taxon>Pseudomonadati</taxon>
        <taxon>Pseudomonadota</taxon>
        <taxon>Gammaproteobacteria</taxon>
        <taxon>Pseudomonadales</taxon>
        <taxon>Pseudomonadaceae</taxon>
        <taxon>Pseudomonas</taxon>
    </lineage>
</organism>
<protein>
    <submittedName>
        <fullName evidence="8">Homoserine/homoserine lactone efflux protein</fullName>
    </submittedName>
</protein>
<dbReference type="InterPro" id="IPR001123">
    <property type="entry name" value="LeuE-type"/>
</dbReference>
<evidence type="ECO:0000256" key="1">
    <source>
        <dbReference type="ARBA" id="ARBA00004651"/>
    </source>
</evidence>
<gene>
    <name evidence="8" type="ORF">ALO52_05020</name>
</gene>
<keyword evidence="4 7" id="KW-0812">Transmembrane</keyword>
<dbReference type="PANTHER" id="PTHR30086:SF14">
    <property type="entry name" value="HOMOSERINE_HOMOSERINE LACTONE EFFLUX PROTEIN"/>
    <property type="match status" value="1"/>
</dbReference>
<comment type="similarity">
    <text evidence="2">Belongs to the Rht family.</text>
</comment>
<dbReference type="GO" id="GO:0005886">
    <property type="term" value="C:plasma membrane"/>
    <property type="evidence" value="ECO:0007669"/>
    <property type="project" value="UniProtKB-SubCell"/>
</dbReference>
<dbReference type="Proteomes" id="UP000050562">
    <property type="component" value="Unassembled WGS sequence"/>
</dbReference>
<comment type="subcellular location">
    <subcellularLocation>
        <location evidence="1">Cell membrane</location>
        <topology evidence="1">Multi-pass membrane protein</topology>
    </subcellularLocation>
</comment>
<comment type="caution">
    <text evidence="8">The sequence shown here is derived from an EMBL/GenBank/DDBJ whole genome shotgun (WGS) entry which is preliminary data.</text>
</comment>
<feature type="transmembrane region" description="Helical" evidence="7">
    <location>
        <begin position="145"/>
        <end position="166"/>
    </location>
</feature>
<dbReference type="AlphaFoldDB" id="A0A0N8SK29"/>
<dbReference type="Pfam" id="PF01810">
    <property type="entry name" value="LysE"/>
    <property type="match status" value="1"/>
</dbReference>
<accession>A0A0N8SK29</accession>
<dbReference type="PIRSF" id="PIRSF006324">
    <property type="entry name" value="LeuE"/>
    <property type="match status" value="1"/>
</dbReference>
<evidence type="ECO:0000256" key="3">
    <source>
        <dbReference type="ARBA" id="ARBA00022475"/>
    </source>
</evidence>
<dbReference type="GO" id="GO:0042970">
    <property type="term" value="F:homoserine transmembrane transporter activity"/>
    <property type="evidence" value="ECO:0007669"/>
    <property type="project" value="TreeGrafter"/>
</dbReference>
<sequence>MRPRRTSRTRNHWSCRPLRTNLAGIRFCLRCVMALETWLGFFAACWIISLSPGAGAIASMSCGLQYGFLRGYWNALGLQIALVAQIAIVAAGLGAVLAASELAFTLIKWFGVAYLVYLGIKQWRALPLDLSDEPTTRPVGSIWRLVLRGFLVNISNPKALVFMLAILPQFVDPAAPMLIQYVIIAATMVVVDLIVMAGYTGLASKVLRALKTPRQQRRLNRSFASLFVGAAAFLATLHRGTA</sequence>
<keyword evidence="5 7" id="KW-1133">Transmembrane helix</keyword>
<feature type="transmembrane region" description="Helical" evidence="7">
    <location>
        <begin position="27"/>
        <end position="49"/>
    </location>
</feature>
<dbReference type="EMBL" id="LJRC01000196">
    <property type="protein sequence ID" value="KPY34040.1"/>
    <property type="molecule type" value="Genomic_DNA"/>
</dbReference>
<evidence type="ECO:0000313" key="8">
    <source>
        <dbReference type="EMBL" id="KPY34040.1"/>
    </source>
</evidence>
<name>A0A0N8SK29_9PSED</name>
<keyword evidence="6 7" id="KW-0472">Membrane</keyword>
<evidence type="ECO:0000256" key="4">
    <source>
        <dbReference type="ARBA" id="ARBA00022692"/>
    </source>
</evidence>
<evidence type="ECO:0000256" key="2">
    <source>
        <dbReference type="ARBA" id="ARBA00007928"/>
    </source>
</evidence>
<feature type="transmembrane region" description="Helical" evidence="7">
    <location>
        <begin position="80"/>
        <end position="100"/>
    </location>
</feature>
<evidence type="ECO:0000313" key="9">
    <source>
        <dbReference type="Proteomes" id="UP000050562"/>
    </source>
</evidence>
<proteinExistence type="inferred from homology"/>
<feature type="transmembrane region" description="Helical" evidence="7">
    <location>
        <begin position="223"/>
        <end position="241"/>
    </location>
</feature>
<reference evidence="8 9" key="1">
    <citation type="submission" date="2015-09" db="EMBL/GenBank/DDBJ databases">
        <title>Genome announcement of multiple Pseudomonas syringae strains.</title>
        <authorList>
            <person name="Thakur S."/>
            <person name="Wang P.W."/>
            <person name="Gong Y."/>
            <person name="Weir B.S."/>
            <person name="Guttman D.S."/>
        </authorList>
    </citation>
    <scope>NUCLEOTIDE SEQUENCE [LARGE SCALE GENOMIC DNA]</scope>
    <source>
        <strain evidence="8 9">ICMP3956</strain>
    </source>
</reference>
<evidence type="ECO:0000256" key="7">
    <source>
        <dbReference type="SAM" id="Phobius"/>
    </source>
</evidence>
<evidence type="ECO:0000256" key="5">
    <source>
        <dbReference type="ARBA" id="ARBA00022989"/>
    </source>
</evidence>
<feature type="transmembrane region" description="Helical" evidence="7">
    <location>
        <begin position="178"/>
        <end position="202"/>
    </location>
</feature>
<dbReference type="PANTHER" id="PTHR30086">
    <property type="entry name" value="ARGININE EXPORTER PROTEIN ARGO"/>
    <property type="match status" value="1"/>
</dbReference>
<dbReference type="PATRIC" id="fig|251707.3.peg.4858"/>